<accession>A0A1W1BV77</accession>
<dbReference type="AlphaFoldDB" id="A0A1W1BV77"/>
<name>A0A1W1BV77_9ZZZZ</name>
<organism evidence="1">
    <name type="scientific">hydrothermal vent metagenome</name>
    <dbReference type="NCBI Taxonomy" id="652676"/>
    <lineage>
        <taxon>unclassified sequences</taxon>
        <taxon>metagenomes</taxon>
        <taxon>ecological metagenomes</taxon>
    </lineage>
</organism>
<protein>
    <submittedName>
        <fullName evidence="1">Uncharacterized protein</fullName>
    </submittedName>
</protein>
<evidence type="ECO:0000313" key="1">
    <source>
        <dbReference type="EMBL" id="SFV57352.1"/>
    </source>
</evidence>
<proteinExistence type="predicted"/>
<sequence length="46" mass="5284">MRYIDKATGQRVDAREHPTFPKERLVSKREIFNNNPNGAILPTSNT</sequence>
<reference evidence="1" key="1">
    <citation type="submission" date="2016-10" db="EMBL/GenBank/DDBJ databases">
        <authorList>
            <person name="de Groot N.N."/>
        </authorList>
    </citation>
    <scope>NUCLEOTIDE SEQUENCE</scope>
</reference>
<gene>
    <name evidence="1" type="ORF">MNB_SV-8-937</name>
</gene>
<dbReference type="EMBL" id="FPHD01000046">
    <property type="protein sequence ID" value="SFV57352.1"/>
    <property type="molecule type" value="Genomic_DNA"/>
</dbReference>